<keyword evidence="2 7" id="KW-0812">Transmembrane</keyword>
<evidence type="ECO:0000256" key="2">
    <source>
        <dbReference type="ARBA" id="ARBA00022692"/>
    </source>
</evidence>
<evidence type="ECO:0000256" key="3">
    <source>
        <dbReference type="ARBA" id="ARBA00022989"/>
    </source>
</evidence>
<dbReference type="FunFam" id="1.20.1280.290:FF:000009">
    <property type="entry name" value="PQ loop repeat family protein"/>
    <property type="match status" value="1"/>
</dbReference>
<protein>
    <submittedName>
        <fullName evidence="8">Vacuolar membrane PQ loop repeat protein</fullName>
    </submittedName>
</protein>
<dbReference type="VEuPathDB" id="FungiDB:AAP_00630"/>
<comment type="caution">
    <text evidence="8">The sequence shown here is derived from an EMBL/GenBank/DDBJ whole genome shotgun (WGS) entry which is preliminary data.</text>
</comment>
<dbReference type="InterPro" id="IPR051415">
    <property type="entry name" value="LAAT-1"/>
</dbReference>
<dbReference type="Pfam" id="PF04193">
    <property type="entry name" value="PQ-loop"/>
    <property type="match status" value="2"/>
</dbReference>
<dbReference type="SMART" id="SM00679">
    <property type="entry name" value="CTNS"/>
    <property type="match status" value="2"/>
</dbReference>
<gene>
    <name evidence="8" type="ORF">AAP_00630</name>
</gene>
<evidence type="ECO:0000256" key="6">
    <source>
        <dbReference type="ARBA" id="ARBA00050768"/>
    </source>
</evidence>
<feature type="transmembrane region" description="Helical" evidence="7">
    <location>
        <begin position="83"/>
        <end position="107"/>
    </location>
</feature>
<feature type="transmembrane region" description="Helical" evidence="7">
    <location>
        <begin position="23"/>
        <end position="41"/>
    </location>
</feature>
<dbReference type="EMBL" id="AZGZ01000002">
    <property type="protein sequence ID" value="KZZ96987.1"/>
    <property type="molecule type" value="Genomic_DNA"/>
</dbReference>
<keyword evidence="3 7" id="KW-1133">Transmembrane helix</keyword>
<dbReference type="GO" id="GO:0034486">
    <property type="term" value="P:vacuolar transmembrane transport"/>
    <property type="evidence" value="ECO:0007669"/>
    <property type="project" value="UniProtKB-ARBA"/>
</dbReference>
<comment type="catalytic activity">
    <reaction evidence="6">
        <text>L-histidine(out) + L-arginine(in) = L-histidine(in) + L-arginine(out)</text>
        <dbReference type="Rhea" id="RHEA:71063"/>
        <dbReference type="ChEBI" id="CHEBI:32682"/>
        <dbReference type="ChEBI" id="CHEBI:57595"/>
    </reaction>
</comment>
<dbReference type="PANTHER" id="PTHR16201:SF44">
    <property type="entry name" value="SEVEN TRANSMEMBRANE PROTEIN 1"/>
    <property type="match status" value="1"/>
</dbReference>
<keyword evidence="4 7" id="KW-0472">Membrane</keyword>
<evidence type="ECO:0000256" key="4">
    <source>
        <dbReference type="ARBA" id="ARBA00023136"/>
    </source>
</evidence>
<dbReference type="GO" id="GO:0098852">
    <property type="term" value="C:lytic vacuole membrane"/>
    <property type="evidence" value="ECO:0007669"/>
    <property type="project" value="UniProtKB-ARBA"/>
</dbReference>
<dbReference type="OrthoDB" id="8048523at2759"/>
<dbReference type="AlphaFoldDB" id="A0A168CTB4"/>
<accession>A0A168CTB4</accession>
<feature type="transmembrane region" description="Helical" evidence="7">
    <location>
        <begin position="179"/>
        <end position="201"/>
    </location>
</feature>
<sequence>MSTLLDHSNGVALDPVTLTWNEALSGIFGSISMTCWFFLMVPQLIENYKLQSADAISLVFLFIWFLGDAANLVGSVWARLVPVVVAIAFYFFLADFVLIGQCIYYNVKNSRKSAAAKRRRSSSHISDHVPEPDPTTPLLSRRLSENLNSASYQRDSRRESQVDVAVVEMFRASEPTNPWLQNILVLLAIAAVGTAGWTTAWQSGLWKPTPVTLPQDEPVDTPFGASLLGYISSVCYLGARLPQIYKNFREKSCEDTLSLFRQGLSHDEPAMVIGSLGTITEDAIIFFQFRLYAPQTSDLQATA</sequence>
<evidence type="ECO:0000313" key="9">
    <source>
        <dbReference type="Proteomes" id="UP000242877"/>
    </source>
</evidence>
<feature type="transmembrane region" description="Helical" evidence="7">
    <location>
        <begin position="221"/>
        <end position="239"/>
    </location>
</feature>
<dbReference type="Gene3D" id="1.20.1280.290">
    <property type="match status" value="2"/>
</dbReference>
<organism evidence="8 9">
    <name type="scientific">Ascosphaera apis ARSEF 7405</name>
    <dbReference type="NCBI Taxonomy" id="392613"/>
    <lineage>
        <taxon>Eukaryota</taxon>
        <taxon>Fungi</taxon>
        <taxon>Dikarya</taxon>
        <taxon>Ascomycota</taxon>
        <taxon>Pezizomycotina</taxon>
        <taxon>Eurotiomycetes</taxon>
        <taxon>Eurotiomycetidae</taxon>
        <taxon>Onygenales</taxon>
        <taxon>Ascosphaeraceae</taxon>
        <taxon>Ascosphaera</taxon>
    </lineage>
</organism>
<comment type="similarity">
    <text evidence="5">Belongs to the laat-1 family.</text>
</comment>
<dbReference type="InterPro" id="IPR006603">
    <property type="entry name" value="PQ-loop_rpt"/>
</dbReference>
<comment type="subcellular location">
    <subcellularLocation>
        <location evidence="1">Membrane</location>
        <topology evidence="1">Multi-pass membrane protein</topology>
    </subcellularLocation>
</comment>
<dbReference type="GO" id="GO:0015174">
    <property type="term" value="F:basic amino acid transmembrane transporter activity"/>
    <property type="evidence" value="ECO:0007669"/>
    <property type="project" value="UniProtKB-ARBA"/>
</dbReference>
<name>A0A168CTB4_9EURO</name>
<feature type="transmembrane region" description="Helical" evidence="7">
    <location>
        <begin position="53"/>
        <end position="77"/>
    </location>
</feature>
<proteinExistence type="inferred from homology"/>
<dbReference type="Proteomes" id="UP000242877">
    <property type="component" value="Unassembled WGS sequence"/>
</dbReference>
<evidence type="ECO:0000256" key="5">
    <source>
        <dbReference type="ARBA" id="ARBA00038039"/>
    </source>
</evidence>
<evidence type="ECO:0000313" key="8">
    <source>
        <dbReference type="EMBL" id="KZZ96987.1"/>
    </source>
</evidence>
<evidence type="ECO:0000256" key="7">
    <source>
        <dbReference type="SAM" id="Phobius"/>
    </source>
</evidence>
<keyword evidence="9" id="KW-1185">Reference proteome</keyword>
<dbReference type="PANTHER" id="PTHR16201">
    <property type="entry name" value="SEVEN TRANSMEMBRANE PROTEIN 1-RELATED"/>
    <property type="match status" value="1"/>
</dbReference>
<reference evidence="8 9" key="1">
    <citation type="journal article" date="2016" name="Genome Biol. Evol.">
        <title>Divergent and convergent evolution of fungal pathogenicity.</title>
        <authorList>
            <person name="Shang Y."/>
            <person name="Xiao G."/>
            <person name="Zheng P."/>
            <person name="Cen K."/>
            <person name="Zhan S."/>
            <person name="Wang C."/>
        </authorList>
    </citation>
    <scope>NUCLEOTIDE SEQUENCE [LARGE SCALE GENOMIC DNA]</scope>
    <source>
        <strain evidence="8 9">ARSEF 7405</strain>
    </source>
</reference>
<evidence type="ECO:0000256" key="1">
    <source>
        <dbReference type="ARBA" id="ARBA00004141"/>
    </source>
</evidence>